<evidence type="ECO:0000313" key="17">
    <source>
        <dbReference type="Proteomes" id="UP000176598"/>
    </source>
</evidence>
<feature type="active site" description="For autocatalytic cleavage activity" evidence="12">
    <location>
        <position position="124"/>
    </location>
</feature>
<comment type="caution">
    <text evidence="16">The sequence shown here is derived from an EMBL/GenBank/DDBJ whole genome shotgun (WGS) entry which is preliminary data.</text>
</comment>
<dbReference type="GO" id="GO:0009432">
    <property type="term" value="P:SOS response"/>
    <property type="evidence" value="ECO:0007669"/>
    <property type="project" value="UniProtKB-UniRule"/>
</dbReference>
<evidence type="ECO:0000256" key="12">
    <source>
        <dbReference type="HAMAP-Rule" id="MF_00015"/>
    </source>
</evidence>
<keyword evidence="2 12" id="KW-0678">Repressor</keyword>
<keyword evidence="10 12" id="KW-0234">DNA repair</keyword>
<dbReference type="InterPro" id="IPR039418">
    <property type="entry name" value="LexA-like"/>
</dbReference>
<name>A0A1F7UMD3_9BACT</name>
<dbReference type="CDD" id="cd00090">
    <property type="entry name" value="HTH_ARSR"/>
    <property type="match status" value="1"/>
</dbReference>
<dbReference type="GO" id="GO:0003677">
    <property type="term" value="F:DNA binding"/>
    <property type="evidence" value="ECO:0007669"/>
    <property type="project" value="UniProtKB-UniRule"/>
</dbReference>
<evidence type="ECO:0000256" key="8">
    <source>
        <dbReference type="ARBA" id="ARBA00023125"/>
    </source>
</evidence>
<dbReference type="SUPFAM" id="SSF51306">
    <property type="entry name" value="LexA/Signal peptidase"/>
    <property type="match status" value="1"/>
</dbReference>
<dbReference type="EMBL" id="MGEG01000015">
    <property type="protein sequence ID" value="OGL79395.1"/>
    <property type="molecule type" value="Genomic_DNA"/>
</dbReference>
<gene>
    <name evidence="12" type="primary">lexA</name>
    <name evidence="16" type="ORF">A3F28_01870</name>
</gene>
<keyword evidence="5 12" id="KW-0378">Hydrolase</keyword>
<comment type="function">
    <text evidence="12">Represses a number of genes involved in the response to DNA damage (SOS response), including recA and lexA. In the presence of single-stranded DNA, RecA interacts with LexA causing an autocatalytic cleavage which disrupts the DNA-binding part of LexA, leading to derepression of the SOS regulon and eventually DNA repair.</text>
</comment>
<dbReference type="Pfam" id="PF01726">
    <property type="entry name" value="LexA_DNA_bind"/>
    <property type="match status" value="1"/>
</dbReference>
<dbReference type="PRINTS" id="PR00726">
    <property type="entry name" value="LEXASERPTASE"/>
</dbReference>
<feature type="active site" description="For autocatalytic cleavage activity" evidence="12">
    <location>
        <position position="162"/>
    </location>
</feature>
<evidence type="ECO:0000256" key="3">
    <source>
        <dbReference type="ARBA" id="ARBA00022705"/>
    </source>
</evidence>
<dbReference type="GO" id="GO:0006260">
    <property type="term" value="P:DNA replication"/>
    <property type="evidence" value="ECO:0007669"/>
    <property type="project" value="UniProtKB-UniRule"/>
</dbReference>
<evidence type="ECO:0000256" key="1">
    <source>
        <dbReference type="ARBA" id="ARBA00007484"/>
    </source>
</evidence>
<dbReference type="Proteomes" id="UP000176598">
    <property type="component" value="Unassembled WGS sequence"/>
</dbReference>
<organism evidence="16 17">
    <name type="scientific">Candidatus Uhrbacteria bacterium RIFCSPHIGHO2_12_FULL_57_11</name>
    <dbReference type="NCBI Taxonomy" id="1802398"/>
    <lineage>
        <taxon>Bacteria</taxon>
        <taxon>Candidatus Uhriibacteriota</taxon>
    </lineage>
</organism>
<dbReference type="Gene3D" id="2.10.109.10">
    <property type="entry name" value="Umud Fragment, subunit A"/>
    <property type="match status" value="1"/>
</dbReference>
<dbReference type="NCBIfam" id="TIGR00498">
    <property type="entry name" value="lexA"/>
    <property type="match status" value="1"/>
</dbReference>
<dbReference type="Gene3D" id="1.10.10.10">
    <property type="entry name" value="Winged helix-like DNA-binding domain superfamily/Winged helix DNA-binding domain"/>
    <property type="match status" value="1"/>
</dbReference>
<keyword evidence="11 12" id="KW-0742">SOS response</keyword>
<dbReference type="InterPro" id="IPR006200">
    <property type="entry name" value="LexA"/>
</dbReference>
<keyword evidence="9 12" id="KW-0804">Transcription</keyword>
<evidence type="ECO:0000256" key="4">
    <source>
        <dbReference type="ARBA" id="ARBA00022763"/>
    </source>
</evidence>
<dbReference type="InterPro" id="IPR006197">
    <property type="entry name" value="Peptidase_S24_LexA"/>
</dbReference>
<dbReference type="CDD" id="cd06529">
    <property type="entry name" value="S24_LexA-like"/>
    <property type="match status" value="1"/>
</dbReference>
<evidence type="ECO:0000259" key="15">
    <source>
        <dbReference type="Pfam" id="PF01726"/>
    </source>
</evidence>
<keyword evidence="7 12" id="KW-0805">Transcription regulation</keyword>
<keyword evidence="8 12" id="KW-0238">DNA-binding</keyword>
<evidence type="ECO:0000256" key="7">
    <source>
        <dbReference type="ARBA" id="ARBA00023015"/>
    </source>
</evidence>
<dbReference type="HAMAP" id="MF_00015">
    <property type="entry name" value="LexA"/>
    <property type="match status" value="1"/>
</dbReference>
<accession>A0A1F7UMD3</accession>
<evidence type="ECO:0000313" key="16">
    <source>
        <dbReference type="EMBL" id="OGL79395.1"/>
    </source>
</evidence>
<dbReference type="Pfam" id="PF00717">
    <property type="entry name" value="Peptidase_S24"/>
    <property type="match status" value="1"/>
</dbReference>
<dbReference type="InterPro" id="IPR036286">
    <property type="entry name" value="LexA/Signal_pep-like_sf"/>
</dbReference>
<evidence type="ECO:0000259" key="14">
    <source>
        <dbReference type="Pfam" id="PF00717"/>
    </source>
</evidence>
<comment type="catalytic activity">
    <reaction evidence="12">
        <text>Hydrolysis of Ala-|-Gly bond in repressor LexA.</text>
        <dbReference type="EC" id="3.4.21.88"/>
    </reaction>
</comment>
<dbReference type="GO" id="GO:0006281">
    <property type="term" value="P:DNA repair"/>
    <property type="evidence" value="ECO:0007669"/>
    <property type="project" value="UniProtKB-UniRule"/>
</dbReference>
<feature type="domain" description="LexA repressor DNA-binding" evidence="15">
    <location>
        <begin position="1"/>
        <end position="61"/>
    </location>
</feature>
<dbReference type="GO" id="GO:0006508">
    <property type="term" value="P:proteolysis"/>
    <property type="evidence" value="ECO:0007669"/>
    <property type="project" value="InterPro"/>
</dbReference>
<keyword evidence="3 12" id="KW-0235">DNA replication</keyword>
<dbReference type="InterPro" id="IPR036390">
    <property type="entry name" value="WH_DNA-bd_sf"/>
</dbReference>
<dbReference type="SUPFAM" id="SSF46785">
    <property type="entry name" value="Winged helix' DNA-binding domain"/>
    <property type="match status" value="1"/>
</dbReference>
<reference evidence="16 17" key="1">
    <citation type="journal article" date="2016" name="Nat. Commun.">
        <title>Thousands of microbial genomes shed light on interconnected biogeochemical processes in an aquifer system.</title>
        <authorList>
            <person name="Anantharaman K."/>
            <person name="Brown C.T."/>
            <person name="Hug L.A."/>
            <person name="Sharon I."/>
            <person name="Castelle C.J."/>
            <person name="Probst A.J."/>
            <person name="Thomas B.C."/>
            <person name="Singh A."/>
            <person name="Wilkins M.J."/>
            <person name="Karaoz U."/>
            <person name="Brodie E.L."/>
            <person name="Williams K.H."/>
            <person name="Hubbard S.S."/>
            <person name="Banfield J.F."/>
        </authorList>
    </citation>
    <scope>NUCLEOTIDE SEQUENCE [LARGE SCALE GENOMIC DNA]</scope>
</reference>
<dbReference type="PANTHER" id="PTHR33516:SF2">
    <property type="entry name" value="LEXA REPRESSOR-RELATED"/>
    <property type="match status" value="1"/>
</dbReference>
<sequence>MDPLTKKQKEILDYIVRTLKEDGFTPSHRQIAEALGLSSPATIHEHVERLREKGYLKSNDGDGAPIEVVSSLLRFDRAVVLPLAGLITAGVPIEAIEEKETMAVPAKLVVDGMNSYVLRVKGRSMIEDGILDGDYVVVERNPSPRNGDVVVALMDNAYATLKRFYRESGRIRLQPANSEMKPIYVKPNDLSIQGVVCAVIRQFRVA</sequence>
<comment type="subunit">
    <text evidence="12">Homodimer.</text>
</comment>
<evidence type="ECO:0000256" key="5">
    <source>
        <dbReference type="ARBA" id="ARBA00022801"/>
    </source>
</evidence>
<feature type="domain" description="Peptidase S24/S26A/S26B/S26C" evidence="14">
    <location>
        <begin position="82"/>
        <end position="197"/>
    </location>
</feature>
<dbReference type="GO" id="GO:0004252">
    <property type="term" value="F:serine-type endopeptidase activity"/>
    <property type="evidence" value="ECO:0007669"/>
    <property type="project" value="UniProtKB-UniRule"/>
</dbReference>
<evidence type="ECO:0000256" key="6">
    <source>
        <dbReference type="ARBA" id="ARBA00022813"/>
    </source>
</evidence>
<dbReference type="AlphaFoldDB" id="A0A1F7UMD3"/>
<dbReference type="EC" id="3.4.21.88" evidence="12"/>
<dbReference type="FunFam" id="2.10.109.10:FF:000001">
    <property type="entry name" value="LexA repressor"/>
    <property type="match status" value="1"/>
</dbReference>
<proteinExistence type="inferred from homology"/>
<keyword evidence="4 12" id="KW-0227">DNA damage</keyword>
<protein>
    <recommendedName>
        <fullName evidence="12">LexA repressor</fullName>
        <ecNumber evidence="12">3.4.21.88</ecNumber>
    </recommendedName>
</protein>
<dbReference type="InterPro" id="IPR036388">
    <property type="entry name" value="WH-like_DNA-bd_sf"/>
</dbReference>
<evidence type="ECO:0000256" key="2">
    <source>
        <dbReference type="ARBA" id="ARBA00022491"/>
    </source>
</evidence>
<evidence type="ECO:0000256" key="9">
    <source>
        <dbReference type="ARBA" id="ARBA00023163"/>
    </source>
</evidence>
<dbReference type="InterPro" id="IPR006199">
    <property type="entry name" value="LexA_DNA-bd_dom"/>
</dbReference>
<dbReference type="GO" id="GO:0045892">
    <property type="term" value="P:negative regulation of DNA-templated transcription"/>
    <property type="evidence" value="ECO:0007669"/>
    <property type="project" value="UniProtKB-UniRule"/>
</dbReference>
<evidence type="ECO:0000256" key="10">
    <source>
        <dbReference type="ARBA" id="ARBA00023204"/>
    </source>
</evidence>
<keyword evidence="6 12" id="KW-0068">Autocatalytic cleavage</keyword>
<dbReference type="InterPro" id="IPR011991">
    <property type="entry name" value="ArsR-like_HTH"/>
</dbReference>
<feature type="DNA-binding region" description="H-T-H motif" evidence="12">
    <location>
        <begin position="28"/>
        <end position="48"/>
    </location>
</feature>
<dbReference type="InterPro" id="IPR050077">
    <property type="entry name" value="LexA_repressor"/>
</dbReference>
<evidence type="ECO:0000256" key="13">
    <source>
        <dbReference type="RuleBase" id="RU003991"/>
    </source>
</evidence>
<dbReference type="PANTHER" id="PTHR33516">
    <property type="entry name" value="LEXA REPRESSOR"/>
    <property type="match status" value="1"/>
</dbReference>
<feature type="site" description="Cleavage; by autolysis" evidence="12">
    <location>
        <begin position="89"/>
        <end position="90"/>
    </location>
</feature>
<dbReference type="InterPro" id="IPR015927">
    <property type="entry name" value="Peptidase_S24_S26A/B/C"/>
</dbReference>
<comment type="similarity">
    <text evidence="1 12 13">Belongs to the peptidase S24 family.</text>
</comment>
<evidence type="ECO:0000256" key="11">
    <source>
        <dbReference type="ARBA" id="ARBA00023236"/>
    </source>
</evidence>